<dbReference type="RefSeq" id="WP_191252402.1">
    <property type="nucleotide sequence ID" value="NZ_BNCI01000002.1"/>
</dbReference>
<keyword evidence="17" id="KW-1185">Reference proteome</keyword>
<sequence>MNSYGENLLAWYDQHQRTLPWRSPPGAAPDPYHVWLSEIMLQQTTVATVKGYFDKFLRMWPTVDAMAASRQEDILDAWAGLGYYARARNLHKCAQEVVQNHQGQFPRTAADLKTLPGIGDYTSAAIAAIAFGEPVGVVDSNVERIVSRLFRISTPLPKAKKLIQEKTDQITPFDRPGDFAQAMMDLGSSLCSPKNPDCNICPFCSLCQAQTRGDMETFPVKPPKKTKPTRLIIAFAPMHEGSILLERRPDSGLLGGMPGLFSTPWVEQDTHPKDYPAYAPCPGDWTELNGESKHTFTHFHLITRLVSAEVPKRSNVENGFWIKKAELQTLGFPTVFKKMLELLP</sequence>
<comment type="function">
    <text evidence="2">Adenine glycosylase active on G-A mispairs. MutY also corrects error-prone DNA synthesis past GO lesions which are due to the oxidatively damaged form of guanine: 7,8-dihydro-8-oxoguanine (8-oxo-dGTP).</text>
</comment>
<dbReference type="Gene3D" id="1.10.340.30">
    <property type="entry name" value="Hypothetical protein, domain 2"/>
    <property type="match status" value="1"/>
</dbReference>
<evidence type="ECO:0000256" key="10">
    <source>
        <dbReference type="ARBA" id="ARBA00023004"/>
    </source>
</evidence>
<dbReference type="FunFam" id="1.10.340.30:FF:000002">
    <property type="entry name" value="Adenine DNA glycosylase"/>
    <property type="match status" value="1"/>
</dbReference>
<dbReference type="Gene3D" id="1.10.1670.10">
    <property type="entry name" value="Helix-hairpin-Helix base-excision DNA repair enzymes (C-terminal)"/>
    <property type="match status" value="1"/>
</dbReference>
<evidence type="ECO:0000256" key="7">
    <source>
        <dbReference type="ARBA" id="ARBA00022723"/>
    </source>
</evidence>
<dbReference type="EC" id="3.2.2.31" evidence="4 14"/>
<protein>
    <recommendedName>
        <fullName evidence="5 14">Adenine DNA glycosylase</fullName>
        <ecNumber evidence="4 14">3.2.2.31</ecNumber>
    </recommendedName>
</protein>
<dbReference type="SMART" id="SM00478">
    <property type="entry name" value="ENDO3c"/>
    <property type="match status" value="1"/>
</dbReference>
<dbReference type="CDD" id="cd00056">
    <property type="entry name" value="ENDO3c"/>
    <property type="match status" value="1"/>
</dbReference>
<dbReference type="GO" id="GO:0032357">
    <property type="term" value="F:oxidized purine DNA binding"/>
    <property type="evidence" value="ECO:0007669"/>
    <property type="project" value="TreeGrafter"/>
</dbReference>
<dbReference type="Gene3D" id="3.90.79.10">
    <property type="entry name" value="Nucleoside Triphosphate Pyrophosphohydrolase"/>
    <property type="match status" value="1"/>
</dbReference>
<keyword evidence="13 14" id="KW-0326">Glycosidase</keyword>
<evidence type="ECO:0000256" key="11">
    <source>
        <dbReference type="ARBA" id="ARBA00023014"/>
    </source>
</evidence>
<accession>A0A919ATH4</accession>
<dbReference type="AlphaFoldDB" id="A0A919ATH4"/>
<dbReference type="InterPro" id="IPR011257">
    <property type="entry name" value="DNA_glycosylase"/>
</dbReference>
<feature type="domain" description="HhH-GPD" evidence="15">
    <location>
        <begin position="40"/>
        <end position="189"/>
    </location>
</feature>
<evidence type="ECO:0000259" key="15">
    <source>
        <dbReference type="SMART" id="SM00478"/>
    </source>
</evidence>
<gene>
    <name evidence="16" type="primary">mutY</name>
    <name evidence="16" type="ORF">GCM10017044_19410</name>
</gene>
<organism evidence="16 17">
    <name type="scientific">Kordiimonas sediminis</name>
    <dbReference type="NCBI Taxonomy" id="1735581"/>
    <lineage>
        <taxon>Bacteria</taxon>
        <taxon>Pseudomonadati</taxon>
        <taxon>Pseudomonadota</taxon>
        <taxon>Alphaproteobacteria</taxon>
        <taxon>Kordiimonadales</taxon>
        <taxon>Kordiimonadaceae</taxon>
        <taxon>Kordiimonas</taxon>
    </lineage>
</organism>
<dbReference type="GO" id="GO:0000701">
    <property type="term" value="F:purine-specific mismatch base pair DNA N-glycosylase activity"/>
    <property type="evidence" value="ECO:0007669"/>
    <property type="project" value="UniProtKB-EC"/>
</dbReference>
<evidence type="ECO:0000256" key="1">
    <source>
        <dbReference type="ARBA" id="ARBA00000843"/>
    </source>
</evidence>
<dbReference type="GO" id="GO:0035485">
    <property type="term" value="F:adenine/guanine mispair binding"/>
    <property type="evidence" value="ECO:0007669"/>
    <property type="project" value="TreeGrafter"/>
</dbReference>
<dbReference type="Pfam" id="PF14815">
    <property type="entry name" value="NUDIX_4"/>
    <property type="match status" value="1"/>
</dbReference>
<evidence type="ECO:0000256" key="5">
    <source>
        <dbReference type="ARBA" id="ARBA00022023"/>
    </source>
</evidence>
<dbReference type="PANTHER" id="PTHR42944:SF1">
    <property type="entry name" value="ADENINE DNA GLYCOSYLASE"/>
    <property type="match status" value="1"/>
</dbReference>
<evidence type="ECO:0000256" key="3">
    <source>
        <dbReference type="ARBA" id="ARBA00008343"/>
    </source>
</evidence>
<evidence type="ECO:0000256" key="8">
    <source>
        <dbReference type="ARBA" id="ARBA00022763"/>
    </source>
</evidence>
<dbReference type="GO" id="GO:0006298">
    <property type="term" value="P:mismatch repair"/>
    <property type="evidence" value="ECO:0007669"/>
    <property type="project" value="TreeGrafter"/>
</dbReference>
<dbReference type="InterPro" id="IPR015797">
    <property type="entry name" value="NUDIX_hydrolase-like_dom_sf"/>
</dbReference>
<dbReference type="GO" id="GO:0006284">
    <property type="term" value="P:base-excision repair"/>
    <property type="evidence" value="ECO:0007669"/>
    <property type="project" value="UniProtKB-UniRule"/>
</dbReference>
<keyword evidence="7" id="KW-0479">Metal-binding</keyword>
<dbReference type="Pfam" id="PF00730">
    <property type="entry name" value="HhH-GPD"/>
    <property type="match status" value="1"/>
</dbReference>
<evidence type="ECO:0000256" key="2">
    <source>
        <dbReference type="ARBA" id="ARBA00002933"/>
    </source>
</evidence>
<keyword evidence="9" id="KW-0378">Hydrolase</keyword>
<evidence type="ECO:0000256" key="12">
    <source>
        <dbReference type="ARBA" id="ARBA00023204"/>
    </source>
</evidence>
<keyword evidence="6" id="KW-0004">4Fe-4S</keyword>
<dbReference type="Proteomes" id="UP000630923">
    <property type="component" value="Unassembled WGS sequence"/>
</dbReference>
<dbReference type="InterPro" id="IPR029119">
    <property type="entry name" value="MutY_C"/>
</dbReference>
<keyword evidence="8 14" id="KW-0227">DNA damage</keyword>
<evidence type="ECO:0000256" key="6">
    <source>
        <dbReference type="ARBA" id="ARBA00022485"/>
    </source>
</evidence>
<comment type="cofactor">
    <cofactor evidence="14">
        <name>[4Fe-4S] cluster</name>
        <dbReference type="ChEBI" id="CHEBI:49883"/>
    </cofactor>
    <text evidence="14">Binds 1 [4Fe-4S] cluster.</text>
</comment>
<dbReference type="NCBIfam" id="TIGR01084">
    <property type="entry name" value="mutY"/>
    <property type="match status" value="1"/>
</dbReference>
<evidence type="ECO:0000256" key="4">
    <source>
        <dbReference type="ARBA" id="ARBA00012045"/>
    </source>
</evidence>
<comment type="catalytic activity">
    <reaction evidence="1 14">
        <text>Hydrolyzes free adenine bases from 7,8-dihydro-8-oxoguanine:adenine mismatched double-stranded DNA, leaving an apurinic site.</text>
        <dbReference type="EC" id="3.2.2.31"/>
    </reaction>
</comment>
<dbReference type="EMBL" id="BNCI01000002">
    <property type="protein sequence ID" value="GHF24805.1"/>
    <property type="molecule type" value="Genomic_DNA"/>
</dbReference>
<name>A0A919ATH4_9PROT</name>
<evidence type="ECO:0000313" key="17">
    <source>
        <dbReference type="Proteomes" id="UP000630923"/>
    </source>
</evidence>
<keyword evidence="12" id="KW-0234">DNA repair</keyword>
<proteinExistence type="inferred from homology"/>
<dbReference type="InterPro" id="IPR044298">
    <property type="entry name" value="MIG/MutY"/>
</dbReference>
<evidence type="ECO:0000313" key="16">
    <source>
        <dbReference type="EMBL" id="GHF24805.1"/>
    </source>
</evidence>
<evidence type="ECO:0000256" key="13">
    <source>
        <dbReference type="ARBA" id="ARBA00023295"/>
    </source>
</evidence>
<dbReference type="InterPro" id="IPR003265">
    <property type="entry name" value="HhH-GPD_domain"/>
</dbReference>
<dbReference type="PANTHER" id="PTHR42944">
    <property type="entry name" value="ADENINE DNA GLYCOSYLASE"/>
    <property type="match status" value="1"/>
</dbReference>
<dbReference type="SUPFAM" id="SSF55811">
    <property type="entry name" value="Nudix"/>
    <property type="match status" value="1"/>
</dbReference>
<dbReference type="GO" id="GO:0034039">
    <property type="term" value="F:8-oxo-7,8-dihydroguanine DNA N-glycosylase activity"/>
    <property type="evidence" value="ECO:0007669"/>
    <property type="project" value="TreeGrafter"/>
</dbReference>
<keyword evidence="10 14" id="KW-0408">Iron</keyword>
<dbReference type="InterPro" id="IPR023170">
    <property type="entry name" value="HhH_base_excis_C"/>
</dbReference>
<evidence type="ECO:0000256" key="14">
    <source>
        <dbReference type="RuleBase" id="RU365096"/>
    </source>
</evidence>
<dbReference type="SUPFAM" id="SSF48150">
    <property type="entry name" value="DNA-glycosylase"/>
    <property type="match status" value="1"/>
</dbReference>
<dbReference type="CDD" id="cd03431">
    <property type="entry name" value="NUDIX_DNA_Glycosylase_C-MutY"/>
    <property type="match status" value="1"/>
</dbReference>
<evidence type="ECO:0000256" key="9">
    <source>
        <dbReference type="ARBA" id="ARBA00022801"/>
    </source>
</evidence>
<comment type="caution">
    <text evidence="16">The sequence shown here is derived from an EMBL/GenBank/DDBJ whole genome shotgun (WGS) entry which is preliminary data.</text>
</comment>
<dbReference type="InterPro" id="IPR005760">
    <property type="entry name" value="A/G_AdeGlyc_MutY"/>
</dbReference>
<keyword evidence="11" id="KW-0411">Iron-sulfur</keyword>
<dbReference type="GO" id="GO:0046872">
    <property type="term" value="F:metal ion binding"/>
    <property type="evidence" value="ECO:0007669"/>
    <property type="project" value="UniProtKB-UniRule"/>
</dbReference>
<dbReference type="GO" id="GO:0051539">
    <property type="term" value="F:4 iron, 4 sulfur cluster binding"/>
    <property type="evidence" value="ECO:0007669"/>
    <property type="project" value="UniProtKB-UniRule"/>
</dbReference>
<comment type="similarity">
    <text evidence="3 14">Belongs to the Nth/MutY family.</text>
</comment>
<reference evidence="16" key="2">
    <citation type="submission" date="2020-09" db="EMBL/GenBank/DDBJ databases">
        <authorList>
            <person name="Sun Q."/>
            <person name="Kim S."/>
        </authorList>
    </citation>
    <scope>NUCLEOTIDE SEQUENCE</scope>
    <source>
        <strain evidence="16">KCTC 42590</strain>
    </source>
</reference>
<reference evidence="16" key="1">
    <citation type="journal article" date="2014" name="Int. J. Syst. Evol. Microbiol.">
        <title>Complete genome sequence of Corynebacterium casei LMG S-19264T (=DSM 44701T), isolated from a smear-ripened cheese.</title>
        <authorList>
            <consortium name="US DOE Joint Genome Institute (JGI-PGF)"/>
            <person name="Walter F."/>
            <person name="Albersmeier A."/>
            <person name="Kalinowski J."/>
            <person name="Ruckert C."/>
        </authorList>
    </citation>
    <scope>NUCLEOTIDE SEQUENCE</scope>
    <source>
        <strain evidence="16">KCTC 42590</strain>
    </source>
</reference>